<dbReference type="InterPro" id="IPR009057">
    <property type="entry name" value="Homeodomain-like_sf"/>
</dbReference>
<dbReference type="GO" id="GO:0006355">
    <property type="term" value="P:regulation of DNA-templated transcription"/>
    <property type="evidence" value="ECO:0007669"/>
    <property type="project" value="InterPro"/>
</dbReference>
<dbReference type="InterPro" id="IPR000014">
    <property type="entry name" value="PAS"/>
</dbReference>
<reference evidence="7 8" key="1">
    <citation type="submission" date="2018-11" db="EMBL/GenBank/DDBJ databases">
        <title>Vibrio ponticus strain CAIM 1751 pathogenic for the snapper Lutjanus guttatus.</title>
        <authorList>
            <person name="Soto-Rodriguez S."/>
            <person name="Lozano-Olvera R."/>
            <person name="Gomez-Gil B."/>
        </authorList>
    </citation>
    <scope>NUCLEOTIDE SEQUENCE [LARGE SCALE GENOMIC DNA]</scope>
    <source>
        <strain evidence="7 8">CAIM 1751</strain>
    </source>
</reference>
<dbReference type="PANTHER" id="PTHR32071">
    <property type="entry name" value="TRANSCRIPTIONAL REGULATORY PROTEIN"/>
    <property type="match status" value="1"/>
</dbReference>
<evidence type="ECO:0000256" key="4">
    <source>
        <dbReference type="ARBA" id="ARBA00023163"/>
    </source>
</evidence>
<dbReference type="PROSITE" id="PS50045">
    <property type="entry name" value="SIGMA54_INTERACT_4"/>
    <property type="match status" value="1"/>
</dbReference>
<dbReference type="Proteomes" id="UP000278792">
    <property type="component" value="Unassembled WGS sequence"/>
</dbReference>
<evidence type="ECO:0000256" key="3">
    <source>
        <dbReference type="ARBA" id="ARBA00023015"/>
    </source>
</evidence>
<accession>A0A3N3E176</accession>
<dbReference type="SUPFAM" id="SSF46689">
    <property type="entry name" value="Homeodomain-like"/>
    <property type="match status" value="1"/>
</dbReference>
<dbReference type="Pfam" id="PF08448">
    <property type="entry name" value="PAS_4"/>
    <property type="match status" value="1"/>
</dbReference>
<dbReference type="SUPFAM" id="SSF52540">
    <property type="entry name" value="P-loop containing nucleoside triphosphate hydrolases"/>
    <property type="match status" value="1"/>
</dbReference>
<evidence type="ECO:0000259" key="5">
    <source>
        <dbReference type="PROSITE" id="PS50045"/>
    </source>
</evidence>
<sequence length="483" mass="54276">MITLANLVNSFGPFFELLDVPIAIIDTNGTYIYYNEASAQIDQIPRQEAMGANILSLYKDMDADSSTMMQAVTHGAEYRSCTQIYYNKYGNKVEYVHSTSPIYDDAGSIIGAIEIGLSKNISQRMTKEVNALIRTLSRHSKKGNALPIIHRSKKMANLVKQATRIATQDVPVMIYGATGTGKELFAHLIHDNSERRDKPFIAVNCAAIPENLIESMMFGTEKGAYTGAEKKPGYIEMAEGGTLFLDELNSLSIDMQPKLLRYLQDRSYWRLGGNKECRSNVRVIAAVNEAPTQLVNEGRLREDLFYRLCVGFITIPSLYERKEDIVLLAEYFIEKYQPSLNHMITGIAPETKLLLESMSWDGNVRMLENTIIRSLIFQDMPGLLLPSSINTIDISLPREEPVSVELASTISSIDEDTQCSSNASMSNIPVNLDEAVKFYERNIIVRALNRNRGCLSKAARELGVHRSTLQYKVERHKIETLNF</sequence>
<evidence type="ECO:0000256" key="1">
    <source>
        <dbReference type="ARBA" id="ARBA00022741"/>
    </source>
</evidence>
<evidence type="ECO:0000256" key="2">
    <source>
        <dbReference type="ARBA" id="ARBA00022840"/>
    </source>
</evidence>
<dbReference type="Gene3D" id="3.40.50.300">
    <property type="entry name" value="P-loop containing nucleotide triphosphate hydrolases"/>
    <property type="match status" value="1"/>
</dbReference>
<organism evidence="7 8">
    <name type="scientific">Vibrio ponticus</name>
    <dbReference type="NCBI Taxonomy" id="265668"/>
    <lineage>
        <taxon>Bacteria</taxon>
        <taxon>Pseudomonadati</taxon>
        <taxon>Pseudomonadota</taxon>
        <taxon>Gammaproteobacteria</taxon>
        <taxon>Vibrionales</taxon>
        <taxon>Vibrionaceae</taxon>
        <taxon>Vibrio</taxon>
    </lineage>
</organism>
<dbReference type="PANTHER" id="PTHR32071:SF112">
    <property type="entry name" value="REGULATORY PROTEIN"/>
    <property type="match status" value="1"/>
</dbReference>
<proteinExistence type="predicted"/>
<dbReference type="InterPro" id="IPR025943">
    <property type="entry name" value="Sigma_54_int_dom_ATP-bd_2"/>
</dbReference>
<dbReference type="Pfam" id="PF00158">
    <property type="entry name" value="Sigma54_activat"/>
    <property type="match status" value="1"/>
</dbReference>
<dbReference type="Gene3D" id="3.30.450.20">
    <property type="entry name" value="PAS domain"/>
    <property type="match status" value="1"/>
</dbReference>
<dbReference type="Pfam" id="PF02954">
    <property type="entry name" value="HTH_8"/>
    <property type="match status" value="1"/>
</dbReference>
<dbReference type="InterPro" id="IPR058031">
    <property type="entry name" value="AAA_lid_NorR"/>
</dbReference>
<dbReference type="CDD" id="cd00130">
    <property type="entry name" value="PAS"/>
    <property type="match status" value="1"/>
</dbReference>
<evidence type="ECO:0000313" key="7">
    <source>
        <dbReference type="EMBL" id="ROV60258.1"/>
    </source>
</evidence>
<keyword evidence="1" id="KW-0547">Nucleotide-binding</keyword>
<name>A0A3N3E176_9VIBR</name>
<keyword evidence="2" id="KW-0067">ATP-binding</keyword>
<feature type="domain" description="Sigma-54 factor interaction" evidence="5">
    <location>
        <begin position="148"/>
        <end position="376"/>
    </location>
</feature>
<dbReference type="GO" id="GO:0005524">
    <property type="term" value="F:ATP binding"/>
    <property type="evidence" value="ECO:0007669"/>
    <property type="project" value="UniProtKB-KW"/>
</dbReference>
<dbReference type="InterPro" id="IPR002078">
    <property type="entry name" value="Sigma_54_int"/>
</dbReference>
<dbReference type="PROSITE" id="PS00676">
    <property type="entry name" value="SIGMA54_INTERACT_2"/>
    <property type="match status" value="1"/>
</dbReference>
<evidence type="ECO:0000259" key="6">
    <source>
        <dbReference type="PROSITE" id="PS50112"/>
    </source>
</evidence>
<keyword evidence="3" id="KW-0805">Transcription regulation</keyword>
<dbReference type="PRINTS" id="PR01590">
    <property type="entry name" value="HTHFIS"/>
</dbReference>
<keyword evidence="4" id="KW-0804">Transcription</keyword>
<dbReference type="Pfam" id="PF25601">
    <property type="entry name" value="AAA_lid_14"/>
    <property type="match status" value="1"/>
</dbReference>
<dbReference type="SMART" id="SM00382">
    <property type="entry name" value="AAA"/>
    <property type="match status" value="1"/>
</dbReference>
<protein>
    <submittedName>
        <fullName evidence="7">PAS domain-containing protein</fullName>
    </submittedName>
</protein>
<gene>
    <name evidence="7" type="ORF">EGH82_10070</name>
</gene>
<dbReference type="FunFam" id="3.40.50.300:FF:000006">
    <property type="entry name" value="DNA-binding transcriptional regulator NtrC"/>
    <property type="match status" value="1"/>
</dbReference>
<dbReference type="Gene3D" id="1.10.10.60">
    <property type="entry name" value="Homeodomain-like"/>
    <property type="match status" value="1"/>
</dbReference>
<dbReference type="RefSeq" id="WP_123781983.1">
    <property type="nucleotide sequence ID" value="NZ_RKIK01000024.1"/>
</dbReference>
<dbReference type="EMBL" id="RKIK01000024">
    <property type="protein sequence ID" value="ROV60258.1"/>
    <property type="molecule type" value="Genomic_DNA"/>
</dbReference>
<dbReference type="SUPFAM" id="SSF55785">
    <property type="entry name" value="PYP-like sensor domain (PAS domain)"/>
    <property type="match status" value="1"/>
</dbReference>
<dbReference type="GO" id="GO:0043565">
    <property type="term" value="F:sequence-specific DNA binding"/>
    <property type="evidence" value="ECO:0007669"/>
    <property type="project" value="InterPro"/>
</dbReference>
<dbReference type="InterPro" id="IPR003593">
    <property type="entry name" value="AAA+_ATPase"/>
</dbReference>
<dbReference type="Gene3D" id="1.10.8.60">
    <property type="match status" value="1"/>
</dbReference>
<dbReference type="InterPro" id="IPR013656">
    <property type="entry name" value="PAS_4"/>
</dbReference>
<dbReference type="InterPro" id="IPR027417">
    <property type="entry name" value="P-loop_NTPase"/>
</dbReference>
<dbReference type="PROSITE" id="PS50112">
    <property type="entry name" value="PAS"/>
    <property type="match status" value="1"/>
</dbReference>
<comment type="caution">
    <text evidence="7">The sequence shown here is derived from an EMBL/GenBank/DDBJ whole genome shotgun (WGS) entry which is preliminary data.</text>
</comment>
<dbReference type="AlphaFoldDB" id="A0A3N3E176"/>
<dbReference type="CDD" id="cd00009">
    <property type="entry name" value="AAA"/>
    <property type="match status" value="1"/>
</dbReference>
<evidence type="ECO:0000313" key="8">
    <source>
        <dbReference type="Proteomes" id="UP000278792"/>
    </source>
</evidence>
<feature type="domain" description="PAS" evidence="6">
    <location>
        <begin position="15"/>
        <end position="55"/>
    </location>
</feature>
<dbReference type="InterPro" id="IPR002197">
    <property type="entry name" value="HTH_Fis"/>
</dbReference>
<dbReference type="InterPro" id="IPR035965">
    <property type="entry name" value="PAS-like_dom_sf"/>
</dbReference>